<evidence type="ECO:0000256" key="3">
    <source>
        <dbReference type="SAM" id="Coils"/>
    </source>
</evidence>
<protein>
    <recommendedName>
        <fullName evidence="2">Biogenesis of lysosome-related organelles complex 1 subunit 1</fullName>
    </recommendedName>
</protein>
<comment type="caution">
    <text evidence="5">The sequence shown here is derived from an EMBL/GenBank/DDBJ whole genome shotgun (WGS) entry which is preliminary data.</text>
</comment>
<keyword evidence="6" id="KW-1185">Reference proteome</keyword>
<name>A0A8J8W1H9_9EURO</name>
<dbReference type="PANTHER" id="PTHR13073">
    <property type="entry name" value="BLOC-1 COMPLEX SUBUNIT 1"/>
    <property type="match status" value="1"/>
</dbReference>
<feature type="compositionally biased region" description="Polar residues" evidence="4">
    <location>
        <begin position="1"/>
        <end position="16"/>
    </location>
</feature>
<gene>
    <name evidence="5" type="ORF">PECM_006771</name>
</gene>
<comment type="similarity">
    <text evidence="1">Belongs to the BLOC1S1 family.</text>
</comment>
<feature type="coiled-coil region" evidence="3">
    <location>
        <begin position="53"/>
        <end position="80"/>
    </location>
</feature>
<dbReference type="GO" id="GO:0031083">
    <property type="term" value="C:BLOC-1 complex"/>
    <property type="evidence" value="ECO:0007669"/>
    <property type="project" value="InterPro"/>
</dbReference>
<evidence type="ECO:0000313" key="5">
    <source>
        <dbReference type="EMBL" id="KAF7715535.1"/>
    </source>
</evidence>
<dbReference type="Pfam" id="PF06320">
    <property type="entry name" value="GCN5L1"/>
    <property type="match status" value="1"/>
</dbReference>
<feature type="region of interest" description="Disordered" evidence="4">
    <location>
        <begin position="121"/>
        <end position="185"/>
    </location>
</feature>
<dbReference type="PANTHER" id="PTHR13073:SF0">
    <property type="entry name" value="BIOGENESIS OF LYSOSOME-RELATED ORGANELLES COMPLEX 1 SUBUNIT 1"/>
    <property type="match status" value="1"/>
</dbReference>
<evidence type="ECO:0000313" key="6">
    <source>
        <dbReference type="Proteomes" id="UP000631181"/>
    </source>
</evidence>
<feature type="compositionally biased region" description="Acidic residues" evidence="4">
    <location>
        <begin position="121"/>
        <end position="133"/>
    </location>
</feature>
<dbReference type="OrthoDB" id="20018at2759"/>
<feature type="region of interest" description="Disordered" evidence="4">
    <location>
        <begin position="1"/>
        <end position="23"/>
    </location>
</feature>
<evidence type="ECO:0000256" key="4">
    <source>
        <dbReference type="SAM" id="MobiDB-lite"/>
    </source>
</evidence>
<accession>A0A8J8W1H9</accession>
<dbReference type="AlphaFoldDB" id="A0A8J8W1H9"/>
<sequence length="196" mass="22132">MDTNMTDYAPSTTHPPDSTEDHQKQEALAAFTATLRSVGTNLEAPLRDRAATITANEAALQRQEAELAEHTAQLARQNAQWTGWAEETREGLKEIGDVQNWAEMIERDLLILEDMMDGVEMREDEEDEEDDDDREHRGQRGVSEEDEQMSMDEILRLGVAGDEDGPVQNGNGLWQGKGKKADDGKSSRFWLRWWSG</sequence>
<keyword evidence="3" id="KW-0175">Coiled coil</keyword>
<evidence type="ECO:0000256" key="2">
    <source>
        <dbReference type="ARBA" id="ARBA00019577"/>
    </source>
</evidence>
<dbReference type="EMBL" id="WIWV01000057">
    <property type="protein sequence ID" value="KAF7715535.1"/>
    <property type="molecule type" value="Genomic_DNA"/>
</dbReference>
<proteinExistence type="inferred from homology"/>
<organism evidence="5 6">
    <name type="scientific">Penicillium ucsense</name>
    <dbReference type="NCBI Taxonomy" id="2839758"/>
    <lineage>
        <taxon>Eukaryota</taxon>
        <taxon>Fungi</taxon>
        <taxon>Dikarya</taxon>
        <taxon>Ascomycota</taxon>
        <taxon>Pezizomycotina</taxon>
        <taxon>Eurotiomycetes</taxon>
        <taxon>Eurotiomycetidae</taxon>
        <taxon>Eurotiales</taxon>
        <taxon>Aspergillaceae</taxon>
        <taxon>Penicillium</taxon>
    </lineage>
</organism>
<dbReference type="GO" id="GO:0016197">
    <property type="term" value="P:endosomal transport"/>
    <property type="evidence" value="ECO:0007669"/>
    <property type="project" value="TreeGrafter"/>
</dbReference>
<evidence type="ECO:0000256" key="1">
    <source>
        <dbReference type="ARBA" id="ARBA00007133"/>
    </source>
</evidence>
<reference evidence="5" key="1">
    <citation type="journal article" date="2020" name="Front. Microbiol.">
        <title>Gene regulatory networks of Penicillium echinulatum 2HH and Penicillium oxalicum 114-2 inferred by a computational biology approach.</title>
        <authorList>
            <person name="Lenz A.R."/>
            <person name="Galan-Vasquez E."/>
            <person name="Balbinot E."/>
            <person name="De Abreu F.P."/>
            <person name="De Oliveira N.S."/>
            <person name="Da Rosa L.O."/>
            <person name="De Avila E Silva S."/>
            <person name="Camassola M."/>
            <person name="Dillon A.J.P."/>
            <person name="Perez-Rueda E."/>
        </authorList>
    </citation>
    <scope>NUCLEOTIDE SEQUENCE</scope>
    <source>
        <strain evidence="5">S1M29</strain>
    </source>
</reference>
<dbReference type="InterPro" id="IPR009395">
    <property type="entry name" value="BLOC1S1"/>
</dbReference>
<dbReference type="Proteomes" id="UP000631181">
    <property type="component" value="Unassembled WGS sequence"/>
</dbReference>